<evidence type="ECO:0000313" key="2">
    <source>
        <dbReference type="Proteomes" id="UP000199032"/>
    </source>
</evidence>
<reference evidence="1 2" key="1">
    <citation type="submission" date="2015-10" db="EMBL/GenBank/DDBJ databases">
        <authorList>
            <person name="Gilbert D.G."/>
        </authorList>
    </citation>
    <scope>NUCLEOTIDE SEQUENCE [LARGE SCALE GENOMIC DNA]</scope>
    <source>
        <strain evidence="1">COMA1</strain>
    </source>
</reference>
<dbReference type="AlphaFoldDB" id="A0A0S4LP00"/>
<proteinExistence type="predicted"/>
<name>A0A0S4LP00_9BACT</name>
<dbReference type="EMBL" id="CZQA01000011">
    <property type="protein sequence ID" value="CUS38336.1"/>
    <property type="molecule type" value="Genomic_DNA"/>
</dbReference>
<evidence type="ECO:0000313" key="1">
    <source>
        <dbReference type="EMBL" id="CUS38336.1"/>
    </source>
</evidence>
<accession>A0A0S4LP00</accession>
<organism evidence="1 2">
    <name type="scientific">Candidatus Nitrospira nitrosa</name>
    <dbReference type="NCBI Taxonomy" id="1742972"/>
    <lineage>
        <taxon>Bacteria</taxon>
        <taxon>Pseudomonadati</taxon>
        <taxon>Nitrospirota</taxon>
        <taxon>Nitrospiria</taxon>
        <taxon>Nitrospirales</taxon>
        <taxon>Nitrospiraceae</taxon>
        <taxon>Nitrospira</taxon>
    </lineage>
</organism>
<sequence length="58" mass="6269">MPTSREPLARLMVTVPLPVPEAGLRINHDVFVVAFQFNVPLPRLLTIKTCGEGGGLPC</sequence>
<keyword evidence="2" id="KW-1185">Reference proteome</keyword>
<gene>
    <name evidence="1" type="ORF">COMA1_50051</name>
</gene>
<protein>
    <submittedName>
        <fullName evidence="1">Uncharacterized protein</fullName>
    </submittedName>
</protein>
<dbReference type="Proteomes" id="UP000199032">
    <property type="component" value="Unassembled WGS sequence"/>
</dbReference>